<dbReference type="Gene3D" id="3.40.1790.10">
    <property type="entry name" value="Indigoidine synthase domain"/>
    <property type="match status" value="1"/>
</dbReference>
<reference evidence="7" key="1">
    <citation type="submission" date="2023-06" db="EMBL/GenBank/DDBJ databases">
        <authorList>
            <person name="Kurt Z."/>
        </authorList>
    </citation>
    <scope>NUCLEOTIDE SEQUENCE</scope>
</reference>
<dbReference type="AlphaFoldDB" id="A0AA86P7Y6"/>
<reference evidence="8 9" key="2">
    <citation type="submission" date="2024-07" db="EMBL/GenBank/DDBJ databases">
        <authorList>
            <person name="Akdeniz Z."/>
        </authorList>
    </citation>
    <scope>NUCLEOTIDE SEQUENCE [LARGE SCALE GENOMIC DNA]</scope>
</reference>
<keyword evidence="6" id="KW-0812">Transmembrane</keyword>
<dbReference type="GO" id="GO:0005737">
    <property type="term" value="C:cytoplasm"/>
    <property type="evidence" value="ECO:0007669"/>
    <property type="project" value="TreeGrafter"/>
</dbReference>
<keyword evidence="5 7" id="KW-0326">Glycosidase</keyword>
<keyword evidence="9" id="KW-1185">Reference proteome</keyword>
<dbReference type="HAMAP" id="MF_01876">
    <property type="entry name" value="PsiMP_glycosidase"/>
    <property type="match status" value="1"/>
</dbReference>
<dbReference type="InterPro" id="IPR022830">
    <property type="entry name" value="Indigdn_synthA-like"/>
</dbReference>
<protein>
    <submittedName>
        <fullName evidence="7">Pseudouridine-5'-phosphate glycosidase</fullName>
    </submittedName>
    <submittedName>
        <fullName evidence="8">Pseudouridine-5'-phosphate_glycosidase</fullName>
    </submittedName>
</protein>
<proteinExistence type="inferred from homology"/>
<dbReference type="EMBL" id="CATOUU010000531">
    <property type="protein sequence ID" value="CAI9933330.1"/>
    <property type="molecule type" value="Genomic_DNA"/>
</dbReference>
<comment type="caution">
    <text evidence="7">The sequence shown here is derived from an EMBL/GenBank/DDBJ whole genome shotgun (WGS) entry which is preliminary data.</text>
</comment>
<keyword evidence="4" id="KW-0456">Lyase</keyword>
<dbReference type="Pfam" id="PF04227">
    <property type="entry name" value="Indigoidine_A"/>
    <property type="match status" value="1"/>
</dbReference>
<evidence type="ECO:0000256" key="4">
    <source>
        <dbReference type="ARBA" id="ARBA00023239"/>
    </source>
</evidence>
<dbReference type="GO" id="GO:0016798">
    <property type="term" value="F:hydrolase activity, acting on glycosyl bonds"/>
    <property type="evidence" value="ECO:0007669"/>
    <property type="project" value="UniProtKB-KW"/>
</dbReference>
<sequence>MKTKHCLNMLSLVIVYLIVTFAVFTPKSLLMKQIAVSDKVLLQLSKNLPILGLESTIITHGLPYPTNVETQLKLEQISLENGALPATIAIINGMPTIGLTPEQIEELGKSETALKASVHDIQFAKAMNRTASTTVAATSRLAEQAHINVFSTGGIGGVHRFQDQFEFDVSADLTELGKTDVLVISAGCKAILDLQGTVEVLETNQVLTVGFGVKEMPAFYSRSSGIKLDYMINTAQEAAQIYDAGINKRGYLLFNPIPVEFEIKKEEIEPEILKVLANMPKSVKGKAVTPYLLKAMSEITGNRSIVANLALIENNVRVGAKIANEIKQIEGFNMFKNPVFFVCGQYAIHELQEVLISLVLGLVLVKIAKCACKNKKPCANKQCCRMQENSDKV</sequence>
<dbReference type="PANTHER" id="PTHR42909">
    <property type="entry name" value="ZGC:136858"/>
    <property type="match status" value="1"/>
</dbReference>
<keyword evidence="3" id="KW-0464">Manganese</keyword>
<dbReference type="SUPFAM" id="SSF110581">
    <property type="entry name" value="Indigoidine synthase A-like"/>
    <property type="match status" value="1"/>
</dbReference>
<dbReference type="GO" id="GO:0046872">
    <property type="term" value="F:metal ion binding"/>
    <property type="evidence" value="ECO:0007669"/>
    <property type="project" value="UniProtKB-KW"/>
</dbReference>
<organism evidence="7">
    <name type="scientific">Hexamita inflata</name>
    <dbReference type="NCBI Taxonomy" id="28002"/>
    <lineage>
        <taxon>Eukaryota</taxon>
        <taxon>Metamonada</taxon>
        <taxon>Diplomonadida</taxon>
        <taxon>Hexamitidae</taxon>
        <taxon>Hexamitinae</taxon>
        <taxon>Hexamita</taxon>
    </lineage>
</organism>
<evidence type="ECO:0000313" key="8">
    <source>
        <dbReference type="EMBL" id="CAL5973729.1"/>
    </source>
</evidence>
<evidence type="ECO:0000256" key="1">
    <source>
        <dbReference type="ARBA" id="ARBA00022723"/>
    </source>
</evidence>
<dbReference type="EMBL" id="CAXDID020000004">
    <property type="protein sequence ID" value="CAL5973729.1"/>
    <property type="molecule type" value="Genomic_DNA"/>
</dbReference>
<dbReference type="InterPro" id="IPR007342">
    <property type="entry name" value="PsuG"/>
</dbReference>
<evidence type="ECO:0000256" key="5">
    <source>
        <dbReference type="ARBA" id="ARBA00023295"/>
    </source>
</evidence>
<keyword evidence="1" id="KW-0479">Metal-binding</keyword>
<dbReference type="PANTHER" id="PTHR42909:SF1">
    <property type="entry name" value="CARBOHYDRATE KINASE PFKB DOMAIN-CONTAINING PROTEIN"/>
    <property type="match status" value="1"/>
</dbReference>
<keyword evidence="6" id="KW-1133">Transmembrane helix</keyword>
<gene>
    <name evidence="7" type="ORF">HINF_LOCUS20975</name>
    <name evidence="8" type="ORF">HINF_LOCUS2521</name>
</gene>
<dbReference type="Proteomes" id="UP001642409">
    <property type="component" value="Unassembled WGS sequence"/>
</dbReference>
<evidence type="ECO:0000313" key="7">
    <source>
        <dbReference type="EMBL" id="CAI9933330.1"/>
    </source>
</evidence>
<evidence type="ECO:0000256" key="3">
    <source>
        <dbReference type="ARBA" id="ARBA00023211"/>
    </source>
</evidence>
<evidence type="ECO:0000256" key="6">
    <source>
        <dbReference type="SAM" id="Phobius"/>
    </source>
</evidence>
<feature type="transmembrane region" description="Helical" evidence="6">
    <location>
        <begin position="7"/>
        <end position="24"/>
    </location>
</feature>
<evidence type="ECO:0000256" key="2">
    <source>
        <dbReference type="ARBA" id="ARBA00022801"/>
    </source>
</evidence>
<keyword evidence="2" id="KW-0378">Hydrolase</keyword>
<keyword evidence="6" id="KW-0472">Membrane</keyword>
<accession>A0AA86P7Y6</accession>
<dbReference type="GO" id="GO:0004730">
    <property type="term" value="F:pseudouridylate synthase activity"/>
    <property type="evidence" value="ECO:0007669"/>
    <property type="project" value="InterPro"/>
</dbReference>
<evidence type="ECO:0000313" key="9">
    <source>
        <dbReference type="Proteomes" id="UP001642409"/>
    </source>
</evidence>
<name>A0AA86P7Y6_9EUKA</name>